<evidence type="ECO:0000256" key="3">
    <source>
        <dbReference type="ARBA" id="ARBA00022989"/>
    </source>
</evidence>
<protein>
    <recommendedName>
        <fullName evidence="6">Integral membrane bound transporter domain-containing protein</fullName>
    </recommendedName>
</protein>
<gene>
    <name evidence="7" type="ORF">C7Y72_11050</name>
</gene>
<feature type="transmembrane region" description="Helical" evidence="5">
    <location>
        <begin position="56"/>
        <end position="74"/>
    </location>
</feature>
<feature type="transmembrane region" description="Helical" evidence="5">
    <location>
        <begin position="109"/>
        <end position="130"/>
    </location>
</feature>
<evidence type="ECO:0000256" key="2">
    <source>
        <dbReference type="ARBA" id="ARBA00022692"/>
    </source>
</evidence>
<dbReference type="Proteomes" id="UP000240739">
    <property type="component" value="Unassembled WGS sequence"/>
</dbReference>
<evidence type="ECO:0000313" key="8">
    <source>
        <dbReference type="Proteomes" id="UP000240739"/>
    </source>
</evidence>
<dbReference type="Pfam" id="PF13515">
    <property type="entry name" value="FUSC_2"/>
    <property type="match status" value="1"/>
</dbReference>
<feature type="transmembrane region" description="Helical" evidence="5">
    <location>
        <begin position="29"/>
        <end position="50"/>
    </location>
</feature>
<evidence type="ECO:0000256" key="5">
    <source>
        <dbReference type="SAM" id="Phobius"/>
    </source>
</evidence>
<organism evidence="7 8">
    <name type="scientific">Paraconexibacter algicola</name>
    <dbReference type="NCBI Taxonomy" id="2133960"/>
    <lineage>
        <taxon>Bacteria</taxon>
        <taxon>Bacillati</taxon>
        <taxon>Actinomycetota</taxon>
        <taxon>Thermoleophilia</taxon>
        <taxon>Solirubrobacterales</taxon>
        <taxon>Paraconexibacteraceae</taxon>
        <taxon>Paraconexibacter</taxon>
    </lineage>
</organism>
<comment type="subcellular location">
    <subcellularLocation>
        <location evidence="1">Membrane</location>
        <topology evidence="1">Multi-pass membrane protein</topology>
    </subcellularLocation>
</comment>
<reference evidence="7 8" key="1">
    <citation type="submission" date="2018-03" db="EMBL/GenBank/DDBJ databases">
        <title>Aquarubrobacter algicola gen. nov., sp. nov., a novel actinobacterium isolated from shallow eutrophic lake during the end of cyanobacterial harmful algal blooms.</title>
        <authorList>
            <person name="Chun S.J."/>
        </authorList>
    </citation>
    <scope>NUCLEOTIDE SEQUENCE [LARGE SCALE GENOMIC DNA]</scope>
    <source>
        <strain evidence="7 8">Seoho-28</strain>
    </source>
</reference>
<keyword evidence="3 5" id="KW-1133">Transmembrane helix</keyword>
<keyword evidence="4 5" id="KW-0472">Membrane</keyword>
<evidence type="ECO:0000313" key="7">
    <source>
        <dbReference type="EMBL" id="PTL60141.1"/>
    </source>
</evidence>
<dbReference type="EMBL" id="PYYB01000001">
    <property type="protein sequence ID" value="PTL60141.1"/>
    <property type="molecule type" value="Genomic_DNA"/>
</dbReference>
<comment type="caution">
    <text evidence="7">The sequence shown here is derived from an EMBL/GenBank/DDBJ whole genome shotgun (WGS) entry which is preliminary data.</text>
</comment>
<feature type="domain" description="Integral membrane bound transporter" evidence="6">
    <location>
        <begin position="46"/>
        <end position="167"/>
    </location>
</feature>
<name>A0A2T4ULN4_9ACTN</name>
<proteinExistence type="predicted"/>
<evidence type="ECO:0000256" key="4">
    <source>
        <dbReference type="ARBA" id="ARBA00023136"/>
    </source>
</evidence>
<feature type="transmembrane region" description="Helical" evidence="5">
    <location>
        <begin position="81"/>
        <end position="103"/>
    </location>
</feature>
<sequence length="381" mass="38777">MLRRAVSTPDAHPTAAAIRAAGLSRGRRLRATAPAIAQTAIAAALAWFAATELVGHPAPFFAPVSAIIALGIVVGQRARRAAELTLGVAVGVAVADALVILLGSGTLQIALVVAIAMLSAVALGGTRLVVGQAASSAVLVATIDVPTSFDVARPIDALVGGGVAVLVHYLLPIDPVRLARRHAGPLLDRFALALDEVAAALDRADHDAAVEALVAMRDLEGAVTAFGEATVSGVETARYSPLRRRERTVVKRYAIAAPEIDLAVRNARVLARGVVRAADLEAHIPPEAPGGVRDLAAAVRALRAALEDPALVVDARGTALQAAAGATLALERTSNLSVSVIIGQVRSIATDLLRALGTTQDAAADAIRQAAAGAAAAEAHR</sequence>
<accession>A0A2T4ULN4</accession>
<dbReference type="AlphaFoldDB" id="A0A2T4ULN4"/>
<feature type="transmembrane region" description="Helical" evidence="5">
    <location>
        <begin position="151"/>
        <end position="171"/>
    </location>
</feature>
<evidence type="ECO:0000256" key="1">
    <source>
        <dbReference type="ARBA" id="ARBA00004141"/>
    </source>
</evidence>
<evidence type="ECO:0000259" key="6">
    <source>
        <dbReference type="Pfam" id="PF13515"/>
    </source>
</evidence>
<keyword evidence="2 5" id="KW-0812">Transmembrane</keyword>
<keyword evidence="8" id="KW-1185">Reference proteome</keyword>
<dbReference type="GO" id="GO:0016020">
    <property type="term" value="C:membrane"/>
    <property type="evidence" value="ECO:0007669"/>
    <property type="project" value="UniProtKB-SubCell"/>
</dbReference>
<dbReference type="InterPro" id="IPR049453">
    <property type="entry name" value="Memb_transporter_dom"/>
</dbReference>